<keyword evidence="9" id="KW-1185">Reference proteome</keyword>
<dbReference type="EMBL" id="SOFI01000003">
    <property type="protein sequence ID" value="TFB80000.1"/>
    <property type="molecule type" value="Genomic_DNA"/>
</dbReference>
<dbReference type="SUPFAM" id="SSF53850">
    <property type="entry name" value="Periplasmic binding protein-like II"/>
    <property type="match status" value="1"/>
</dbReference>
<evidence type="ECO:0000256" key="5">
    <source>
        <dbReference type="ARBA" id="ARBA00049629"/>
    </source>
</evidence>
<evidence type="ECO:0000313" key="9">
    <source>
        <dbReference type="Proteomes" id="UP000298488"/>
    </source>
</evidence>
<evidence type="ECO:0000256" key="2">
    <source>
        <dbReference type="ARBA" id="ARBA00008520"/>
    </source>
</evidence>
<protein>
    <recommendedName>
        <fullName evidence="6">Probable sugar-binding periplasmic protein</fullName>
    </recommendedName>
</protein>
<evidence type="ECO:0000256" key="1">
    <source>
        <dbReference type="ARBA" id="ARBA00004196"/>
    </source>
</evidence>
<sequence length="425" mass="45870">MKSRIAPLALALATAMIALAGCSGAGSGDQVTLQFESWRPEDAAIWNSKIIPAFEKEHPDIKVQFSPTKATEYDAALKTRFQGGTAGDLITCRSGALNRENIKAGYLEPLKGLAGLSNFDELSQSFWASSEGDPYCVPVASVMAAFFYNKDIFKELNLQVPTTQAEFMSVLQAIKSNGKYVPLALGATPGDAWVLAFMGLYNEGPNYWHGEDGRQGLIDGTKKFTDPEFVEALDSLKSWTPYMPDGRASVTYSDATQLFALGKAAIFPSGSWDITAVTGTSGIDVGVFAPPLPQAGDQLYIQSHPDMGIGINAASKHKKQAQVFLDWVATSEFQTLYANALPGFFGMGKDAVKLDNPLAQAWSDLKTGAQLTPRLGQDILSGGNPDFEVTMENSLQLMMTTDKTAAEVADETQKGLEAWYPPQMK</sequence>
<dbReference type="GO" id="GO:0030313">
    <property type="term" value="C:cell envelope"/>
    <property type="evidence" value="ECO:0007669"/>
    <property type="project" value="UniProtKB-SubCell"/>
</dbReference>
<comment type="function">
    <text evidence="5">Part of a binding-protein-dependent transport system for a sugar.</text>
</comment>
<comment type="subcellular location">
    <subcellularLocation>
        <location evidence="1">Cell envelope</location>
    </subcellularLocation>
</comment>
<dbReference type="AlphaFoldDB" id="A0A4R8VCY7"/>
<dbReference type="PANTHER" id="PTHR43649">
    <property type="entry name" value="ARABINOSE-BINDING PROTEIN-RELATED"/>
    <property type="match status" value="1"/>
</dbReference>
<dbReference type="GO" id="GO:0055085">
    <property type="term" value="P:transmembrane transport"/>
    <property type="evidence" value="ECO:0007669"/>
    <property type="project" value="InterPro"/>
</dbReference>
<dbReference type="Proteomes" id="UP000298488">
    <property type="component" value="Unassembled WGS sequence"/>
</dbReference>
<dbReference type="InterPro" id="IPR050490">
    <property type="entry name" value="Bact_solute-bd_prot1"/>
</dbReference>
<dbReference type="OrthoDB" id="8478044at2"/>
<dbReference type="RefSeq" id="WP_104095865.1">
    <property type="nucleotide sequence ID" value="NZ_JACHBP010000001.1"/>
</dbReference>
<keyword evidence="3" id="KW-0813">Transport</keyword>
<keyword evidence="4 7" id="KW-0732">Signal</keyword>
<dbReference type="Pfam" id="PF01547">
    <property type="entry name" value="SBP_bac_1"/>
    <property type="match status" value="1"/>
</dbReference>
<evidence type="ECO:0000256" key="6">
    <source>
        <dbReference type="ARBA" id="ARBA00049753"/>
    </source>
</evidence>
<dbReference type="PANTHER" id="PTHR43649:SF28">
    <property type="entry name" value="BINDING PROTEIN COMPONENT OF ABC SUGAR TRANSPORTER-RELATED"/>
    <property type="match status" value="1"/>
</dbReference>
<reference evidence="8 9" key="1">
    <citation type="submission" date="2019-03" db="EMBL/GenBank/DDBJ databases">
        <title>Genomics of glacier-inhabiting Cryobacterium strains.</title>
        <authorList>
            <person name="Liu Q."/>
            <person name="Xin Y.-H."/>
        </authorList>
    </citation>
    <scope>NUCLEOTIDE SEQUENCE [LARGE SCALE GENOMIC DNA]</scope>
    <source>
        <strain evidence="8 9">CGMCC 1.10440</strain>
    </source>
</reference>
<feature type="chain" id="PRO_5039466791" description="Probable sugar-binding periplasmic protein" evidence="7">
    <location>
        <begin position="21"/>
        <end position="425"/>
    </location>
</feature>
<dbReference type="InterPro" id="IPR006061">
    <property type="entry name" value="SBP_1_CS"/>
</dbReference>
<dbReference type="Gene3D" id="3.40.190.10">
    <property type="entry name" value="Periplasmic binding protein-like II"/>
    <property type="match status" value="2"/>
</dbReference>
<proteinExistence type="inferred from homology"/>
<organism evidence="8 9">
    <name type="scientific">Terrimesophilobacter mesophilus</name>
    <dbReference type="NCBI Taxonomy" id="433647"/>
    <lineage>
        <taxon>Bacteria</taxon>
        <taxon>Bacillati</taxon>
        <taxon>Actinomycetota</taxon>
        <taxon>Actinomycetes</taxon>
        <taxon>Micrococcales</taxon>
        <taxon>Microbacteriaceae</taxon>
        <taxon>Terrimesophilobacter</taxon>
    </lineage>
</organism>
<comment type="similarity">
    <text evidence="2">Belongs to the bacterial solute-binding protein 1 family.</text>
</comment>
<evidence type="ECO:0000256" key="7">
    <source>
        <dbReference type="SAM" id="SignalP"/>
    </source>
</evidence>
<feature type="signal peptide" evidence="7">
    <location>
        <begin position="1"/>
        <end position="20"/>
    </location>
</feature>
<dbReference type="InterPro" id="IPR006059">
    <property type="entry name" value="SBP"/>
</dbReference>
<name>A0A4R8VCY7_9MICO</name>
<dbReference type="PROSITE" id="PS01037">
    <property type="entry name" value="SBP_BACTERIAL_1"/>
    <property type="match status" value="1"/>
</dbReference>
<accession>A0A4R8VCY7</accession>
<evidence type="ECO:0000256" key="4">
    <source>
        <dbReference type="ARBA" id="ARBA00022729"/>
    </source>
</evidence>
<evidence type="ECO:0000313" key="8">
    <source>
        <dbReference type="EMBL" id="TFB80000.1"/>
    </source>
</evidence>
<comment type="caution">
    <text evidence="8">The sequence shown here is derived from an EMBL/GenBank/DDBJ whole genome shotgun (WGS) entry which is preliminary data.</text>
</comment>
<dbReference type="PROSITE" id="PS51257">
    <property type="entry name" value="PROKAR_LIPOPROTEIN"/>
    <property type="match status" value="1"/>
</dbReference>
<evidence type="ECO:0000256" key="3">
    <source>
        <dbReference type="ARBA" id="ARBA00022448"/>
    </source>
</evidence>
<gene>
    <name evidence="8" type="ORF">E3N84_08035</name>
</gene>